<dbReference type="AlphaFoldDB" id="A0A9N9ABY2"/>
<protein>
    <submittedName>
        <fullName evidence="1">7518_t:CDS:1</fullName>
    </submittedName>
</protein>
<dbReference type="EMBL" id="CAJVPL010000751">
    <property type="protein sequence ID" value="CAG8526641.1"/>
    <property type="molecule type" value="Genomic_DNA"/>
</dbReference>
<feature type="non-terminal residue" evidence="1">
    <location>
        <position position="71"/>
    </location>
</feature>
<organism evidence="1 2">
    <name type="scientific">Ambispora gerdemannii</name>
    <dbReference type="NCBI Taxonomy" id="144530"/>
    <lineage>
        <taxon>Eukaryota</taxon>
        <taxon>Fungi</taxon>
        <taxon>Fungi incertae sedis</taxon>
        <taxon>Mucoromycota</taxon>
        <taxon>Glomeromycotina</taxon>
        <taxon>Glomeromycetes</taxon>
        <taxon>Archaeosporales</taxon>
        <taxon>Ambisporaceae</taxon>
        <taxon>Ambispora</taxon>
    </lineage>
</organism>
<reference evidence="1" key="1">
    <citation type="submission" date="2021-06" db="EMBL/GenBank/DDBJ databases">
        <authorList>
            <person name="Kallberg Y."/>
            <person name="Tangrot J."/>
            <person name="Rosling A."/>
        </authorList>
    </citation>
    <scope>NUCLEOTIDE SEQUENCE</scope>
    <source>
        <strain evidence="1">MT106</strain>
    </source>
</reference>
<evidence type="ECO:0000313" key="1">
    <source>
        <dbReference type="EMBL" id="CAG8526641.1"/>
    </source>
</evidence>
<accession>A0A9N9ABY2</accession>
<sequence>MAACQHEFTRQLNRQMTIKCPKYSYNYSQLPNDDIINNIYTAINIKEEEVKVPFWPLPDSQSPPQIYHPDP</sequence>
<evidence type="ECO:0000313" key="2">
    <source>
        <dbReference type="Proteomes" id="UP000789831"/>
    </source>
</evidence>
<comment type="caution">
    <text evidence="1">The sequence shown here is derived from an EMBL/GenBank/DDBJ whole genome shotgun (WGS) entry which is preliminary data.</text>
</comment>
<gene>
    <name evidence="1" type="ORF">AGERDE_LOCUS5508</name>
</gene>
<proteinExistence type="predicted"/>
<dbReference type="Proteomes" id="UP000789831">
    <property type="component" value="Unassembled WGS sequence"/>
</dbReference>
<keyword evidence="2" id="KW-1185">Reference proteome</keyword>
<name>A0A9N9ABY2_9GLOM</name>